<dbReference type="InterPro" id="IPR015889">
    <property type="entry name" value="Intradiol_dOase_core"/>
</dbReference>
<evidence type="ECO:0000313" key="8">
    <source>
        <dbReference type="EMBL" id="MTH61327.1"/>
    </source>
</evidence>
<sequence>MTYLTEETSAETVTARIGVNADPRLRRVMTSLVRHLHDFAKDVELTEAEWEYAIDFLTRTGQLCSDARQEFILLSDALGLSMLVDAINHRLPEGATETTVFGPFHVDDAPERPMGANISLDGKGELCLFSGRVLDLAGRPVANALVDVWSDNEDGFYDVQQPGIQPPFNNRGVFRTGPDGRYAFRGIRPVSYPIPDDGPVGQMLTALGRHPWRPAHMHFLITAPGYDRIITHIFVKGDPYLTSDAVFGVKQSLIVDFRPVTSTTEKWQAEFDFVMRPASDPAGVHRAANATTRKTQEEQA</sequence>
<feature type="domain" description="Intradiol ring-cleavage dioxygenases" evidence="7">
    <location>
        <begin position="129"/>
        <end position="157"/>
    </location>
</feature>
<name>A0A844HSL4_9RHOB</name>
<proteinExistence type="inferred from homology"/>
<comment type="caution">
    <text evidence="8">The sequence shown here is derived from an EMBL/GenBank/DDBJ whole genome shotgun (WGS) entry which is preliminary data.</text>
</comment>
<evidence type="ECO:0000256" key="3">
    <source>
        <dbReference type="ARBA" id="ARBA00022723"/>
    </source>
</evidence>
<dbReference type="InterPro" id="IPR007535">
    <property type="entry name" value="Catechol_dOase_N"/>
</dbReference>
<dbReference type="PANTHER" id="PTHR33711:SF7">
    <property type="entry name" value="INTRADIOL RING-CLEAVAGE DIOXYGENASES DOMAIN-CONTAINING PROTEIN-RELATED"/>
    <property type="match status" value="1"/>
</dbReference>
<keyword evidence="6" id="KW-0408">Iron</keyword>
<evidence type="ECO:0000256" key="1">
    <source>
        <dbReference type="ARBA" id="ARBA00001965"/>
    </source>
</evidence>
<dbReference type="CDD" id="cd03461">
    <property type="entry name" value="1_2-HQD"/>
    <property type="match status" value="1"/>
</dbReference>
<dbReference type="Pfam" id="PF00775">
    <property type="entry name" value="Dioxygenase_C"/>
    <property type="match status" value="1"/>
</dbReference>
<dbReference type="InterPro" id="IPR000627">
    <property type="entry name" value="Intradiol_dOase_C"/>
</dbReference>
<dbReference type="GO" id="GO:0009712">
    <property type="term" value="P:catechol-containing compound metabolic process"/>
    <property type="evidence" value="ECO:0007669"/>
    <property type="project" value="InterPro"/>
</dbReference>
<dbReference type="SUPFAM" id="SSF49482">
    <property type="entry name" value="Aromatic compound dioxygenase"/>
    <property type="match status" value="1"/>
</dbReference>
<evidence type="ECO:0000256" key="4">
    <source>
        <dbReference type="ARBA" id="ARBA00022964"/>
    </source>
</evidence>
<keyword evidence="3" id="KW-0479">Metal-binding</keyword>
<keyword evidence="5" id="KW-0560">Oxidoreductase</keyword>
<dbReference type="Gene3D" id="2.60.130.10">
    <property type="entry name" value="Aromatic compound dioxygenase"/>
    <property type="match status" value="1"/>
</dbReference>
<dbReference type="Pfam" id="PF04444">
    <property type="entry name" value="Dioxygenase_N"/>
    <property type="match status" value="1"/>
</dbReference>
<comment type="similarity">
    <text evidence="2">Belongs to the intradiol ring-cleavage dioxygenase family.</text>
</comment>
<dbReference type="PANTHER" id="PTHR33711">
    <property type="entry name" value="DIOXYGENASE, PUTATIVE (AFU_ORTHOLOGUE AFUA_2G02910)-RELATED"/>
    <property type="match status" value="1"/>
</dbReference>
<evidence type="ECO:0000259" key="7">
    <source>
        <dbReference type="PROSITE" id="PS00083"/>
    </source>
</evidence>
<dbReference type="InterPro" id="IPR039390">
    <property type="entry name" value="1_2-HQD/HQD"/>
</dbReference>
<dbReference type="RefSeq" id="WP_155041291.1">
    <property type="nucleotide sequence ID" value="NZ_JBHGCD010000019.1"/>
</dbReference>
<keyword evidence="4 8" id="KW-0223">Dioxygenase</keyword>
<evidence type="ECO:0000313" key="9">
    <source>
        <dbReference type="Proteomes" id="UP000449846"/>
    </source>
</evidence>
<organism evidence="8 9">
    <name type="scientific">Paracoccus litorisediminis</name>
    <dbReference type="NCBI Taxonomy" id="2006130"/>
    <lineage>
        <taxon>Bacteria</taxon>
        <taxon>Pseudomonadati</taxon>
        <taxon>Pseudomonadota</taxon>
        <taxon>Alphaproteobacteria</taxon>
        <taxon>Rhodobacterales</taxon>
        <taxon>Paracoccaceae</taxon>
        <taxon>Paracoccus</taxon>
    </lineage>
</organism>
<comment type="cofactor">
    <cofactor evidence="1">
        <name>Fe(3+)</name>
        <dbReference type="ChEBI" id="CHEBI:29034"/>
    </cofactor>
</comment>
<dbReference type="GO" id="GO:0008199">
    <property type="term" value="F:ferric iron binding"/>
    <property type="evidence" value="ECO:0007669"/>
    <property type="project" value="InterPro"/>
</dbReference>
<dbReference type="GO" id="GO:0018576">
    <property type="term" value="F:catechol 1,2-dioxygenase activity"/>
    <property type="evidence" value="ECO:0007669"/>
    <property type="project" value="InterPro"/>
</dbReference>
<evidence type="ECO:0000256" key="6">
    <source>
        <dbReference type="ARBA" id="ARBA00023004"/>
    </source>
</evidence>
<dbReference type="PROSITE" id="PS00083">
    <property type="entry name" value="INTRADIOL_DIOXYGENAS"/>
    <property type="match status" value="1"/>
</dbReference>
<reference evidence="8 9" key="1">
    <citation type="submission" date="2019-11" db="EMBL/GenBank/DDBJ databases">
        <authorList>
            <person name="Dong K."/>
        </authorList>
    </citation>
    <scope>NUCLEOTIDE SEQUENCE [LARGE SCALE GENOMIC DNA]</scope>
    <source>
        <strain evidence="8 9">NBRC 112902</strain>
    </source>
</reference>
<evidence type="ECO:0000256" key="2">
    <source>
        <dbReference type="ARBA" id="ARBA00007825"/>
    </source>
</evidence>
<keyword evidence="9" id="KW-1185">Reference proteome</keyword>
<dbReference type="Proteomes" id="UP000449846">
    <property type="component" value="Unassembled WGS sequence"/>
</dbReference>
<dbReference type="EMBL" id="WMIG01000015">
    <property type="protein sequence ID" value="MTH61327.1"/>
    <property type="molecule type" value="Genomic_DNA"/>
</dbReference>
<evidence type="ECO:0000256" key="5">
    <source>
        <dbReference type="ARBA" id="ARBA00023002"/>
    </source>
</evidence>
<dbReference type="InterPro" id="IPR050770">
    <property type="entry name" value="Intradiol_RC_Dioxygenase"/>
</dbReference>
<dbReference type="OrthoDB" id="9800887at2"/>
<accession>A0A844HSL4</accession>
<protein>
    <submittedName>
        <fullName evidence="8">6-chlorohydroxyquinol-1,2-dioxygenase</fullName>
    </submittedName>
</protein>
<dbReference type="AlphaFoldDB" id="A0A844HSL4"/>
<gene>
    <name evidence="8" type="ORF">GL300_19115</name>
</gene>